<keyword evidence="3" id="KW-1185">Reference proteome</keyword>
<protein>
    <submittedName>
        <fullName evidence="2">U32 family peptidase</fullName>
    </submittedName>
</protein>
<name>A0A2Z4UC54_9FIRM</name>
<dbReference type="EMBL" id="CP030280">
    <property type="protein sequence ID" value="AWY98434.1"/>
    <property type="molecule type" value="Genomic_DNA"/>
</dbReference>
<dbReference type="Pfam" id="PF01136">
    <property type="entry name" value="Peptidase_U32"/>
    <property type="match status" value="1"/>
</dbReference>
<dbReference type="AlphaFoldDB" id="A0A2Z4UC54"/>
<dbReference type="PANTHER" id="PTHR30217:SF10">
    <property type="entry name" value="23S RRNA 5-HYDROXYCYTIDINE C2501 SYNTHASE"/>
    <property type="match status" value="1"/>
</dbReference>
<dbReference type="Proteomes" id="UP000250003">
    <property type="component" value="Chromosome"/>
</dbReference>
<gene>
    <name evidence="2" type="ORF">DQQ01_10060</name>
</gene>
<sequence length="741" mass="85263">MRAELLAPAGSYEGLQAVIQAGADAVYIGGTMFGARAYAKNPEKEEMLEAIDYAHVHGKQIYLTVNTLLKNQELYGELYDFLAPYYEQGVDAVIVQDLGVLSFIKREFPNLELHASTQMAITGPKSAGLLKEAGVSRIVTARELSLKEIRCIYEETGVEIESFVHGALCYCYSGMCLFSSLLGGRSGNRGRCAQPCRLPYTALEKGNRISRQEQSYLLSPKDMCTIDILPEILEARVYSLKIEGRMKKPEYAAGVTAIYRKYLDLYLKGNRAYEVEQADRQELLDLYQRDGFHKGYYYTHNGGEMIASFNEKEQNRKQNKVGKRNEVLFERLKKQYLDTKKQEKINGNLILFADTPAILDLDFQDVHVQVQGDVVEKAQKRPLLAERVRQQMEKTGQTPFVFDTLEILTDEAGFLPMQSLNELRRRGLSKLQQQYLTRYRREHLKRKGTEEPFEKRVKEQKTEPLKLYVSVEEKKQWQTALKQKEVTGIYCSMSMLEQNRFLQDALLLAEETHRAGKEIYLTLPYMLREGKMDGMEPAIKELAQKTEGFLARNLEELGYLKELGLLEKTVTDFSVYSFNNEAEAFLENLKVKRTTMPLELNGSEIRHRYHENSEMIVYGFYPMMVSAQCVKKTCGRCDRKSGEVQLKDRYGQEFTTKCFCDFCYNVIYNSIPTGLLEEAEQIKNLNFPAVRMNFTKETPERMRELLEVFAEAYLTEGKNRKKKDTEKLSGFTKGHFKRGVE</sequence>
<reference evidence="3" key="1">
    <citation type="submission" date="2018-06" db="EMBL/GenBank/DDBJ databases">
        <title>Description of Blautia argi sp. nov., a new anaerobic isolated from dog feces.</title>
        <authorList>
            <person name="Chang Y.-H."/>
            <person name="Paek J."/>
            <person name="Shin Y."/>
        </authorList>
    </citation>
    <scope>NUCLEOTIDE SEQUENCE [LARGE SCALE GENOMIC DNA]</scope>
    <source>
        <strain evidence="3">KCTC 15426</strain>
    </source>
</reference>
<organism evidence="2 3">
    <name type="scientific">Blautia argi</name>
    <dbReference type="NCBI Taxonomy" id="1912897"/>
    <lineage>
        <taxon>Bacteria</taxon>
        <taxon>Bacillati</taxon>
        <taxon>Bacillota</taxon>
        <taxon>Clostridia</taxon>
        <taxon>Lachnospirales</taxon>
        <taxon>Lachnospiraceae</taxon>
        <taxon>Blautia</taxon>
    </lineage>
</organism>
<dbReference type="InterPro" id="IPR020988">
    <property type="entry name" value="Pept_U32_collagenase"/>
</dbReference>
<dbReference type="KEGG" id="blau:DQQ01_10060"/>
<accession>A0A2Z4UC54</accession>
<proteinExistence type="predicted"/>
<evidence type="ECO:0000313" key="3">
    <source>
        <dbReference type="Proteomes" id="UP000250003"/>
    </source>
</evidence>
<evidence type="ECO:0000313" key="2">
    <source>
        <dbReference type="EMBL" id="AWY98434.1"/>
    </source>
</evidence>
<dbReference type="OrthoDB" id="9807498at2"/>
<dbReference type="PANTHER" id="PTHR30217">
    <property type="entry name" value="PEPTIDASE U32 FAMILY"/>
    <property type="match status" value="1"/>
</dbReference>
<feature type="domain" description="Peptidase U32 collagenase" evidence="1">
    <location>
        <begin position="326"/>
        <end position="434"/>
    </location>
</feature>
<dbReference type="InterPro" id="IPR001539">
    <property type="entry name" value="Peptidase_U32"/>
</dbReference>
<dbReference type="InterPro" id="IPR051454">
    <property type="entry name" value="RNA/ubiquinone_mod_enzymes"/>
</dbReference>
<evidence type="ECO:0000259" key="1">
    <source>
        <dbReference type="Pfam" id="PF12392"/>
    </source>
</evidence>
<dbReference type="RefSeq" id="WP_111919923.1">
    <property type="nucleotide sequence ID" value="NZ_CP030280.1"/>
</dbReference>
<dbReference type="Pfam" id="PF12392">
    <property type="entry name" value="DUF3656"/>
    <property type="match status" value="1"/>
</dbReference>